<dbReference type="InterPro" id="IPR013216">
    <property type="entry name" value="Methyltransf_11"/>
</dbReference>
<name>A0ABQ3QGE4_9ACTN</name>
<evidence type="ECO:0000313" key="2">
    <source>
        <dbReference type="EMBL" id="GHI36366.1"/>
    </source>
</evidence>
<accession>A0ABQ3QGE4</accession>
<organism evidence="2 3">
    <name type="scientific">Streptomyces violascens</name>
    <dbReference type="NCBI Taxonomy" id="67381"/>
    <lineage>
        <taxon>Bacteria</taxon>
        <taxon>Bacillati</taxon>
        <taxon>Actinomycetota</taxon>
        <taxon>Actinomycetes</taxon>
        <taxon>Kitasatosporales</taxon>
        <taxon>Streptomycetaceae</taxon>
        <taxon>Streptomyces</taxon>
    </lineage>
</organism>
<sequence>MIAMTEDEAPSGPFDFVHARLVLVHVKDRDRALRAMLGAQRPGGRRAQAAVSYV</sequence>
<protein>
    <recommendedName>
        <fullName evidence="1">Methyltransferase type 11 domain-containing protein</fullName>
    </recommendedName>
</protein>
<evidence type="ECO:0000259" key="1">
    <source>
        <dbReference type="Pfam" id="PF08241"/>
    </source>
</evidence>
<keyword evidence="3" id="KW-1185">Reference proteome</keyword>
<evidence type="ECO:0000313" key="3">
    <source>
        <dbReference type="Proteomes" id="UP001050808"/>
    </source>
</evidence>
<gene>
    <name evidence="2" type="ORF">Sviol_07740</name>
</gene>
<dbReference type="EMBL" id="BNDY01000002">
    <property type="protein sequence ID" value="GHI36366.1"/>
    <property type="molecule type" value="Genomic_DNA"/>
</dbReference>
<dbReference type="SUPFAM" id="SSF53335">
    <property type="entry name" value="S-adenosyl-L-methionine-dependent methyltransferases"/>
    <property type="match status" value="1"/>
</dbReference>
<dbReference type="Proteomes" id="UP001050808">
    <property type="component" value="Unassembled WGS sequence"/>
</dbReference>
<reference evidence="2" key="1">
    <citation type="submission" date="2024-05" db="EMBL/GenBank/DDBJ databases">
        <title>Whole genome shotgun sequence of Streptomyces violascens NBRC 12920.</title>
        <authorList>
            <person name="Komaki H."/>
            <person name="Tamura T."/>
        </authorList>
    </citation>
    <scope>NUCLEOTIDE SEQUENCE</scope>
    <source>
        <strain evidence="2">NBRC 12920</strain>
    </source>
</reference>
<dbReference type="Pfam" id="PF08241">
    <property type="entry name" value="Methyltransf_11"/>
    <property type="match status" value="1"/>
</dbReference>
<feature type="domain" description="Methyltransferase type 11" evidence="1">
    <location>
        <begin position="9"/>
        <end position="45"/>
    </location>
</feature>
<comment type="caution">
    <text evidence="2">The sequence shown here is derived from an EMBL/GenBank/DDBJ whole genome shotgun (WGS) entry which is preliminary data.</text>
</comment>
<dbReference type="Gene3D" id="3.40.50.150">
    <property type="entry name" value="Vaccinia Virus protein VP39"/>
    <property type="match status" value="1"/>
</dbReference>
<proteinExistence type="predicted"/>
<dbReference type="InterPro" id="IPR029063">
    <property type="entry name" value="SAM-dependent_MTases_sf"/>
</dbReference>